<evidence type="ECO:0000313" key="2">
    <source>
        <dbReference type="Proteomes" id="UP000095287"/>
    </source>
</evidence>
<accession>A0A1I7Z1V9</accession>
<dbReference type="WBParaSite" id="L893_g21975.t1">
    <property type="protein sequence ID" value="L893_g21975.t1"/>
    <property type="gene ID" value="L893_g21975"/>
</dbReference>
<sequence>MANLQEKCPAPTQWTVSGQIVDGSTHSAATYVDLPSEPTLFEILRVVGTVLKRTEDSTAVRLFFTDTTSQAMLKAFAKDDDSLADRRNPCLNDAFKSDDDEDDDQQQEETEPALLPSLPFAACELSPIPS</sequence>
<evidence type="ECO:0000313" key="3">
    <source>
        <dbReference type="WBParaSite" id="L893_g21975.t1"/>
    </source>
</evidence>
<dbReference type="AlphaFoldDB" id="A0A1I7Z1V9"/>
<protein>
    <submittedName>
        <fullName evidence="3">Uncharacterized protein</fullName>
    </submittedName>
</protein>
<evidence type="ECO:0000256" key="1">
    <source>
        <dbReference type="SAM" id="MobiDB-lite"/>
    </source>
</evidence>
<feature type="compositionally biased region" description="Acidic residues" evidence="1">
    <location>
        <begin position="98"/>
        <end position="111"/>
    </location>
</feature>
<keyword evidence="2" id="KW-1185">Reference proteome</keyword>
<dbReference type="Proteomes" id="UP000095287">
    <property type="component" value="Unplaced"/>
</dbReference>
<proteinExistence type="predicted"/>
<reference evidence="3" key="1">
    <citation type="submission" date="2016-11" db="UniProtKB">
        <authorList>
            <consortium name="WormBaseParasite"/>
        </authorList>
    </citation>
    <scope>IDENTIFICATION</scope>
</reference>
<name>A0A1I7Z1V9_9BILA</name>
<organism evidence="2 3">
    <name type="scientific">Steinernema glaseri</name>
    <dbReference type="NCBI Taxonomy" id="37863"/>
    <lineage>
        <taxon>Eukaryota</taxon>
        <taxon>Metazoa</taxon>
        <taxon>Ecdysozoa</taxon>
        <taxon>Nematoda</taxon>
        <taxon>Chromadorea</taxon>
        <taxon>Rhabditida</taxon>
        <taxon>Tylenchina</taxon>
        <taxon>Panagrolaimomorpha</taxon>
        <taxon>Strongyloidoidea</taxon>
        <taxon>Steinernematidae</taxon>
        <taxon>Steinernema</taxon>
    </lineage>
</organism>
<feature type="region of interest" description="Disordered" evidence="1">
    <location>
        <begin position="89"/>
        <end position="116"/>
    </location>
</feature>